<evidence type="ECO:0000313" key="2">
    <source>
        <dbReference type="Proteomes" id="UP001060085"/>
    </source>
</evidence>
<gene>
    <name evidence="1" type="ORF">M9H77_36405</name>
</gene>
<dbReference type="Proteomes" id="UP001060085">
    <property type="component" value="Linkage Group LG08"/>
</dbReference>
<sequence length="160" mass="18965">MIERLIGVQLSLTHFFGYKAKKELLEAWILREFTGSETDDDLILRAVDLFFYFLEVISEVPLICDEIVEYHYPERVMRQFARDQYIPALFDTRLDLHWIQLTGNDHTYWRTQHASDKVDDMATGVIEGPPSSPIQMSSAWYLLEIPWVALHLRMIFNRHF</sequence>
<organism evidence="1 2">
    <name type="scientific">Catharanthus roseus</name>
    <name type="common">Madagascar periwinkle</name>
    <name type="synonym">Vinca rosea</name>
    <dbReference type="NCBI Taxonomy" id="4058"/>
    <lineage>
        <taxon>Eukaryota</taxon>
        <taxon>Viridiplantae</taxon>
        <taxon>Streptophyta</taxon>
        <taxon>Embryophyta</taxon>
        <taxon>Tracheophyta</taxon>
        <taxon>Spermatophyta</taxon>
        <taxon>Magnoliopsida</taxon>
        <taxon>eudicotyledons</taxon>
        <taxon>Gunneridae</taxon>
        <taxon>Pentapetalae</taxon>
        <taxon>asterids</taxon>
        <taxon>lamiids</taxon>
        <taxon>Gentianales</taxon>
        <taxon>Apocynaceae</taxon>
        <taxon>Rauvolfioideae</taxon>
        <taxon>Vinceae</taxon>
        <taxon>Catharanthinae</taxon>
        <taxon>Catharanthus</taxon>
    </lineage>
</organism>
<name>A0ACB9ZSJ8_CATRO</name>
<evidence type="ECO:0000313" key="1">
    <source>
        <dbReference type="EMBL" id="KAI5650400.1"/>
    </source>
</evidence>
<protein>
    <submittedName>
        <fullName evidence="1">Uncharacterized protein</fullName>
    </submittedName>
</protein>
<comment type="caution">
    <text evidence="1">The sequence shown here is derived from an EMBL/GenBank/DDBJ whole genome shotgun (WGS) entry which is preliminary data.</text>
</comment>
<proteinExistence type="predicted"/>
<accession>A0ACB9ZSJ8</accession>
<keyword evidence="2" id="KW-1185">Reference proteome</keyword>
<reference evidence="2" key="1">
    <citation type="journal article" date="2023" name="Nat. Plants">
        <title>Single-cell RNA sequencing provides a high-resolution roadmap for understanding the multicellular compartmentation of specialized metabolism.</title>
        <authorList>
            <person name="Sun S."/>
            <person name="Shen X."/>
            <person name="Li Y."/>
            <person name="Li Y."/>
            <person name="Wang S."/>
            <person name="Li R."/>
            <person name="Zhang H."/>
            <person name="Shen G."/>
            <person name="Guo B."/>
            <person name="Wei J."/>
            <person name="Xu J."/>
            <person name="St-Pierre B."/>
            <person name="Chen S."/>
            <person name="Sun C."/>
        </authorList>
    </citation>
    <scope>NUCLEOTIDE SEQUENCE [LARGE SCALE GENOMIC DNA]</scope>
</reference>
<dbReference type="EMBL" id="CM044708">
    <property type="protein sequence ID" value="KAI5650400.1"/>
    <property type="molecule type" value="Genomic_DNA"/>
</dbReference>